<dbReference type="Pfam" id="PF17164">
    <property type="entry name" value="DUF5122"/>
    <property type="match status" value="3"/>
</dbReference>
<keyword evidence="3" id="KW-1185">Reference proteome</keyword>
<dbReference type="InterPro" id="IPR013431">
    <property type="entry name" value="Delta_60_rpt"/>
</dbReference>
<dbReference type="EMBL" id="CP104694">
    <property type="protein sequence ID" value="UXI69398.1"/>
    <property type="molecule type" value="Genomic_DNA"/>
</dbReference>
<feature type="signal peptide" evidence="1">
    <location>
        <begin position="1"/>
        <end position="18"/>
    </location>
</feature>
<proteinExistence type="predicted"/>
<accession>A0ABY6BHA2</accession>
<evidence type="ECO:0000313" key="3">
    <source>
        <dbReference type="Proteomes" id="UP001064632"/>
    </source>
</evidence>
<dbReference type="Gene3D" id="2.80.10.50">
    <property type="match status" value="1"/>
</dbReference>
<evidence type="ECO:0008006" key="4">
    <source>
        <dbReference type="Google" id="ProtNLM"/>
    </source>
</evidence>
<evidence type="ECO:0000256" key="1">
    <source>
        <dbReference type="SAM" id="SignalP"/>
    </source>
</evidence>
<gene>
    <name evidence="2" type="ORF">N4264_07045</name>
</gene>
<keyword evidence="1" id="KW-0732">Signal</keyword>
<protein>
    <recommendedName>
        <fullName evidence="4">Delta-60 repeat protein</fullName>
    </recommendedName>
</protein>
<feature type="chain" id="PRO_5046250628" description="Delta-60 repeat protein" evidence="1">
    <location>
        <begin position="19"/>
        <end position="454"/>
    </location>
</feature>
<organism evidence="2 3">
    <name type="scientific">Tahibacter amnicola</name>
    <dbReference type="NCBI Taxonomy" id="2976241"/>
    <lineage>
        <taxon>Bacteria</taxon>
        <taxon>Pseudomonadati</taxon>
        <taxon>Pseudomonadota</taxon>
        <taxon>Gammaproteobacteria</taxon>
        <taxon>Lysobacterales</taxon>
        <taxon>Rhodanobacteraceae</taxon>
        <taxon>Tahibacter</taxon>
    </lineage>
</organism>
<evidence type="ECO:0000313" key="2">
    <source>
        <dbReference type="EMBL" id="UXI69398.1"/>
    </source>
</evidence>
<sequence length="454" mass="47389">MHRLFLLAVLFLSATALAQNAGLDRRFGERGIASLRDPSVPTNYKHIGLAACAAPDGNLNVVVQQGNTSLALFRVLPDGNLDTHFSGDGFTTVTVPLSNDEGAQGACMADGRILVLRQVPGVGNDRNFQLTRLMPDGTLDAGFGAGSGYVTVDMDTHTAGLGDLEFPLGLNIEPGGSILVSLRVFLADGGSRPGLARFTADGTLIFARTYLTLAGTTPNYATAAGMALDGKLWLFGGGNPTGLPVSSWFRAVVDALTGDVLQTFVASDGNYVVDGGRILPSGIMIIAAKYVPQSEPGGAYRPRLLVVRDTGTTFVALPSVSPMTTGTPTLSPFPGAGVAIPIGGDRVLQGSPIGDLAGEFNLATYAAVVQLGATAAEDRVDVQFGNNGRVQFAYRTETPCANGAPTLQNPVRFSNWRGRPVLAGVHSTDCTNAQRNAFASRLLAPEDIFGDSFD</sequence>
<dbReference type="Proteomes" id="UP001064632">
    <property type="component" value="Chromosome"/>
</dbReference>
<name>A0ABY6BHA2_9GAMM</name>
<dbReference type="RefSeq" id="WP_261696353.1">
    <property type="nucleotide sequence ID" value="NZ_CP104694.1"/>
</dbReference>
<reference evidence="2" key="1">
    <citation type="submission" date="2022-09" db="EMBL/GenBank/DDBJ databases">
        <title>Tahibacter sp. nov., isolated from a fresh water.</title>
        <authorList>
            <person name="Baek J.H."/>
            <person name="Lee J.K."/>
            <person name="Kim J.M."/>
            <person name="Jeon C.O."/>
        </authorList>
    </citation>
    <scope>NUCLEOTIDE SEQUENCE</scope>
    <source>
        <strain evidence="2">W38</strain>
    </source>
</reference>